<dbReference type="Gene3D" id="4.10.240.10">
    <property type="entry name" value="Zn(2)-C6 fungal-type DNA-binding domain"/>
    <property type="match status" value="1"/>
</dbReference>
<dbReference type="Proteomes" id="UP000189911">
    <property type="component" value="Chromosome A"/>
</dbReference>
<dbReference type="OrthoDB" id="4356994at2759"/>
<dbReference type="Pfam" id="PF00172">
    <property type="entry name" value="Zn_clus"/>
    <property type="match status" value="1"/>
</dbReference>
<feature type="domain" description="Zn(2)-C6 fungal-type" evidence="2">
    <location>
        <begin position="30"/>
        <end position="61"/>
    </location>
</feature>
<accession>A0A1G4IM37</accession>
<protein>
    <submittedName>
        <fullName evidence="3">LANO_0A00980g1_1</fullName>
    </submittedName>
</protein>
<dbReference type="SMART" id="SM00066">
    <property type="entry name" value="GAL4"/>
    <property type="match status" value="1"/>
</dbReference>
<feature type="region of interest" description="Disordered" evidence="1">
    <location>
        <begin position="656"/>
        <end position="678"/>
    </location>
</feature>
<dbReference type="EMBL" id="LT598449">
    <property type="protein sequence ID" value="SCU77675.1"/>
    <property type="molecule type" value="Genomic_DNA"/>
</dbReference>
<dbReference type="InterPro" id="IPR052693">
    <property type="entry name" value="Yeast_MDR_Regulatory"/>
</dbReference>
<gene>
    <name evidence="3" type="ORF">LANO_0A00980G</name>
</gene>
<evidence type="ECO:0000259" key="2">
    <source>
        <dbReference type="PROSITE" id="PS50048"/>
    </source>
</evidence>
<evidence type="ECO:0000313" key="4">
    <source>
        <dbReference type="Proteomes" id="UP000189911"/>
    </source>
</evidence>
<keyword evidence="4" id="KW-1185">Reference proteome</keyword>
<organism evidence="3 4">
    <name type="scientific">Lachancea nothofagi CBS 11611</name>
    <dbReference type="NCBI Taxonomy" id="1266666"/>
    <lineage>
        <taxon>Eukaryota</taxon>
        <taxon>Fungi</taxon>
        <taxon>Dikarya</taxon>
        <taxon>Ascomycota</taxon>
        <taxon>Saccharomycotina</taxon>
        <taxon>Saccharomycetes</taxon>
        <taxon>Saccharomycetales</taxon>
        <taxon>Saccharomycetaceae</taxon>
        <taxon>Lachancea</taxon>
    </lineage>
</organism>
<dbReference type="PANTHER" id="PTHR31405:SF8">
    <property type="entry name" value="TRANSCRIPTION FACTOR PDR8-RELATED"/>
    <property type="match status" value="1"/>
</dbReference>
<sequence length="718" mass="82320">MELSGEVPQYKELPHYMEGGVKKRKKAVKQCLFCRKRKLKCDKKKPTCTTCVSRGLDECTYMEQYGPEMTSNELLKKTPNLELLNRITVLEEELKRLKKGDPDCAKNINPLAKVQVAMCKGDRIIINGCTNLKVSMSNSKIKFDAYFSSVWRKIKEERRRWKATSGYSTLKEVTSIELARDTCLSVLDALCRTLPSYEVIEQILKRFFENSHSEAFQVLDPLLVFKNLEECFIKSSRDPITGTHSIVHLIPGFKKNYYTIGVIIAIMMLDNCSKPTSQAMDHFNKFLLSSVTAKVFFVERAQYLFLYRLHMMLKGLTGGDSSNTALITNLLCSTALHLGLHADMKKLFTPSEAFHGGSKFSENLWLWTVYADIETSIGLGTPSHIPEVFLNYDLIEDKNYGSTPLLQKMVRPLRQILHEIHEKDKLPDLDAMTERVRGILRAEFRPIGFYMDRENLKTVLYTEVDLVLQLLTLLSILSSLKRTYFKDYRPSAVNNILQYSIQSVSISISATEAYFDLDKADTSKRKRLLTKGIPFNLKNAVLLLHKHFPRNITEIYLLLQLVDTWDTFEELRLKYPLSPTFDLPMSTLDPISDHYVSSKHVHEFVSKVVGRWESEDNADMVNCLKRFSYGFVIICAIERSSRELFNHLYNRRQSSTTSASSSKTSGGPDGTDDDILRNNQTGAEWSDEMLKTMADEFWCNYDTELNGSLDINEELRLA</sequence>
<reference evidence="4" key="1">
    <citation type="submission" date="2016-03" db="EMBL/GenBank/DDBJ databases">
        <authorList>
            <person name="Devillers Hugo."/>
        </authorList>
    </citation>
    <scope>NUCLEOTIDE SEQUENCE [LARGE SCALE GENOMIC DNA]</scope>
</reference>
<dbReference type="GO" id="GO:0000981">
    <property type="term" value="F:DNA-binding transcription factor activity, RNA polymerase II-specific"/>
    <property type="evidence" value="ECO:0007669"/>
    <property type="project" value="InterPro"/>
</dbReference>
<evidence type="ECO:0000313" key="3">
    <source>
        <dbReference type="EMBL" id="SCU77675.1"/>
    </source>
</evidence>
<dbReference type="CDD" id="cd12148">
    <property type="entry name" value="fungal_TF_MHR"/>
    <property type="match status" value="1"/>
</dbReference>
<dbReference type="InterPro" id="IPR001138">
    <property type="entry name" value="Zn2Cys6_DnaBD"/>
</dbReference>
<dbReference type="PANTHER" id="PTHR31405">
    <property type="entry name" value="TRANSCRIPTION FACTOR PDR8-RELATED"/>
    <property type="match status" value="1"/>
</dbReference>
<dbReference type="PROSITE" id="PS50048">
    <property type="entry name" value="ZN2_CY6_FUNGAL_2"/>
    <property type="match status" value="1"/>
</dbReference>
<feature type="compositionally biased region" description="Low complexity" evidence="1">
    <location>
        <begin position="656"/>
        <end position="665"/>
    </location>
</feature>
<dbReference type="SUPFAM" id="SSF57701">
    <property type="entry name" value="Zn2/Cys6 DNA-binding domain"/>
    <property type="match status" value="1"/>
</dbReference>
<dbReference type="AlphaFoldDB" id="A0A1G4IM37"/>
<dbReference type="GO" id="GO:0008270">
    <property type="term" value="F:zinc ion binding"/>
    <property type="evidence" value="ECO:0007669"/>
    <property type="project" value="InterPro"/>
</dbReference>
<name>A0A1G4IM37_9SACH</name>
<evidence type="ECO:0000256" key="1">
    <source>
        <dbReference type="SAM" id="MobiDB-lite"/>
    </source>
</evidence>
<dbReference type="InterPro" id="IPR036864">
    <property type="entry name" value="Zn2-C6_fun-type_DNA-bd_sf"/>
</dbReference>
<proteinExistence type="predicted"/>